<sequence length="60" mass="6874">GYAVIARPLSTLLRKDEVFRFAEEQQLAFGQLQSALTKAPEFNYITQKQKQRSILTLVSM</sequence>
<dbReference type="InterPro" id="IPR043128">
    <property type="entry name" value="Rev_trsase/Diguanyl_cyclase"/>
</dbReference>
<comment type="caution">
    <text evidence="1">The sequence shown here is derived from an EMBL/GenBank/DDBJ whole genome shotgun (WGS) entry which is preliminary data.</text>
</comment>
<keyword evidence="2" id="KW-1185">Reference proteome</keyword>
<gene>
    <name evidence="1" type="ORF">CCAP1982_LOCUS10289</name>
</gene>
<proteinExistence type="predicted"/>
<evidence type="ECO:0000313" key="1">
    <source>
        <dbReference type="EMBL" id="CAD7001798.1"/>
    </source>
</evidence>
<dbReference type="InterPro" id="IPR043502">
    <property type="entry name" value="DNA/RNA_pol_sf"/>
</dbReference>
<name>A0A811UTZ6_CERCA</name>
<dbReference type="AlphaFoldDB" id="A0A811UTZ6"/>
<dbReference type="Proteomes" id="UP000606786">
    <property type="component" value="Unassembled WGS sequence"/>
</dbReference>
<feature type="non-terminal residue" evidence="1">
    <location>
        <position position="60"/>
    </location>
</feature>
<reference evidence="1" key="1">
    <citation type="submission" date="2020-11" db="EMBL/GenBank/DDBJ databases">
        <authorList>
            <person name="Whitehead M."/>
        </authorList>
    </citation>
    <scope>NUCLEOTIDE SEQUENCE</scope>
    <source>
        <strain evidence="1">EGII</strain>
    </source>
</reference>
<protein>
    <submittedName>
        <fullName evidence="1">(Mediterranean fruit fly) hypothetical protein</fullName>
    </submittedName>
</protein>
<feature type="non-terminal residue" evidence="1">
    <location>
        <position position="1"/>
    </location>
</feature>
<dbReference type="SUPFAM" id="SSF56672">
    <property type="entry name" value="DNA/RNA polymerases"/>
    <property type="match status" value="1"/>
</dbReference>
<dbReference type="Gene3D" id="3.30.70.270">
    <property type="match status" value="1"/>
</dbReference>
<organism evidence="1 2">
    <name type="scientific">Ceratitis capitata</name>
    <name type="common">Mediterranean fruit fly</name>
    <name type="synonym">Tephritis capitata</name>
    <dbReference type="NCBI Taxonomy" id="7213"/>
    <lineage>
        <taxon>Eukaryota</taxon>
        <taxon>Metazoa</taxon>
        <taxon>Ecdysozoa</taxon>
        <taxon>Arthropoda</taxon>
        <taxon>Hexapoda</taxon>
        <taxon>Insecta</taxon>
        <taxon>Pterygota</taxon>
        <taxon>Neoptera</taxon>
        <taxon>Endopterygota</taxon>
        <taxon>Diptera</taxon>
        <taxon>Brachycera</taxon>
        <taxon>Muscomorpha</taxon>
        <taxon>Tephritoidea</taxon>
        <taxon>Tephritidae</taxon>
        <taxon>Ceratitis</taxon>
        <taxon>Ceratitis</taxon>
    </lineage>
</organism>
<dbReference type="EMBL" id="CAJHJT010000023">
    <property type="protein sequence ID" value="CAD7001798.1"/>
    <property type="molecule type" value="Genomic_DNA"/>
</dbReference>
<dbReference type="GO" id="GO:0071897">
    <property type="term" value="P:DNA biosynthetic process"/>
    <property type="evidence" value="ECO:0007669"/>
    <property type="project" value="UniProtKB-ARBA"/>
</dbReference>
<evidence type="ECO:0000313" key="2">
    <source>
        <dbReference type="Proteomes" id="UP000606786"/>
    </source>
</evidence>
<accession>A0A811UTZ6</accession>